<gene>
    <name evidence="2" type="ORF">PIB30_066045</name>
</gene>
<dbReference type="EMBL" id="JASCZI010212116">
    <property type="protein sequence ID" value="MED6198408.1"/>
    <property type="molecule type" value="Genomic_DNA"/>
</dbReference>
<organism evidence="2 3">
    <name type="scientific">Stylosanthes scabra</name>
    <dbReference type="NCBI Taxonomy" id="79078"/>
    <lineage>
        <taxon>Eukaryota</taxon>
        <taxon>Viridiplantae</taxon>
        <taxon>Streptophyta</taxon>
        <taxon>Embryophyta</taxon>
        <taxon>Tracheophyta</taxon>
        <taxon>Spermatophyta</taxon>
        <taxon>Magnoliopsida</taxon>
        <taxon>eudicotyledons</taxon>
        <taxon>Gunneridae</taxon>
        <taxon>Pentapetalae</taxon>
        <taxon>rosids</taxon>
        <taxon>fabids</taxon>
        <taxon>Fabales</taxon>
        <taxon>Fabaceae</taxon>
        <taxon>Papilionoideae</taxon>
        <taxon>50 kb inversion clade</taxon>
        <taxon>dalbergioids sensu lato</taxon>
        <taxon>Dalbergieae</taxon>
        <taxon>Pterocarpus clade</taxon>
        <taxon>Stylosanthes</taxon>
    </lineage>
</organism>
<name>A0ABU6XNN0_9FABA</name>
<evidence type="ECO:0000256" key="1">
    <source>
        <dbReference type="SAM" id="Coils"/>
    </source>
</evidence>
<evidence type="ECO:0000313" key="2">
    <source>
        <dbReference type="EMBL" id="MED6198408.1"/>
    </source>
</evidence>
<keyword evidence="1" id="KW-0175">Coiled coil</keyword>
<sequence>MDHSFDASGFVGSQLLGPRALEILRDCDPLESIRWAEWAMIRAATIMKSVEPRLTIAEEAERRNAKLLGDAKTLNLQKMVLEEEKADALRAKVKAEEDLKALKAELETLEREKAEEKVRADLAEVSVSELQKQCEDLAEDAKGIVTATEGALKPYLPILVPDFNTDQISFFKNIVDGKVVDSFVDSVGLIPSCRAFFRSESTLNFG</sequence>
<keyword evidence="3" id="KW-1185">Reference proteome</keyword>
<proteinExistence type="predicted"/>
<comment type="caution">
    <text evidence="2">The sequence shown here is derived from an EMBL/GenBank/DDBJ whole genome shotgun (WGS) entry which is preliminary data.</text>
</comment>
<feature type="coiled-coil region" evidence="1">
    <location>
        <begin position="57"/>
        <end position="140"/>
    </location>
</feature>
<accession>A0ABU6XNN0</accession>
<evidence type="ECO:0000313" key="3">
    <source>
        <dbReference type="Proteomes" id="UP001341840"/>
    </source>
</evidence>
<reference evidence="2 3" key="1">
    <citation type="journal article" date="2023" name="Plants (Basel)">
        <title>Bridging the Gap: Combining Genomics and Transcriptomics Approaches to Understand Stylosanthes scabra, an Orphan Legume from the Brazilian Caatinga.</title>
        <authorList>
            <person name="Ferreira-Neto J.R.C."/>
            <person name="da Silva M.D."/>
            <person name="Binneck E."/>
            <person name="de Melo N.F."/>
            <person name="da Silva R.H."/>
            <person name="de Melo A.L.T.M."/>
            <person name="Pandolfi V."/>
            <person name="Bustamante F.O."/>
            <person name="Brasileiro-Vidal A.C."/>
            <person name="Benko-Iseppon A.M."/>
        </authorList>
    </citation>
    <scope>NUCLEOTIDE SEQUENCE [LARGE SCALE GENOMIC DNA]</scope>
    <source>
        <tissue evidence="2">Leaves</tissue>
    </source>
</reference>
<protein>
    <submittedName>
        <fullName evidence="2">Uncharacterized protein</fullName>
    </submittedName>
</protein>
<dbReference type="Proteomes" id="UP001341840">
    <property type="component" value="Unassembled WGS sequence"/>
</dbReference>